<evidence type="ECO:0000256" key="1">
    <source>
        <dbReference type="ARBA" id="ARBA00009277"/>
    </source>
</evidence>
<dbReference type="InterPro" id="IPR001584">
    <property type="entry name" value="Integrase_cat-core"/>
</dbReference>
<feature type="domain" description="HTH IS408-type" evidence="3">
    <location>
        <begin position="11"/>
        <end position="90"/>
    </location>
</feature>
<proteinExistence type="inferred from homology"/>
<evidence type="ECO:0000313" key="6">
    <source>
        <dbReference type="Proteomes" id="UP000197068"/>
    </source>
</evidence>
<evidence type="ECO:0000256" key="2">
    <source>
        <dbReference type="SAM" id="MobiDB-lite"/>
    </source>
</evidence>
<dbReference type="RefSeq" id="WP_057180829.1">
    <property type="nucleotide sequence ID" value="NZ_BDQM01000012.1"/>
</dbReference>
<organism evidence="5 6">
    <name type="scientific">Colwellia marinimaniae</name>
    <dbReference type="NCBI Taxonomy" id="1513592"/>
    <lineage>
        <taxon>Bacteria</taxon>
        <taxon>Pseudomonadati</taxon>
        <taxon>Pseudomonadota</taxon>
        <taxon>Gammaproteobacteria</taxon>
        <taxon>Alteromonadales</taxon>
        <taxon>Colwelliaceae</taxon>
        <taxon>Colwellia</taxon>
    </lineage>
</organism>
<dbReference type="PROSITE" id="PS50532">
    <property type="entry name" value="HTH_IS408"/>
    <property type="match status" value="1"/>
</dbReference>
<gene>
    <name evidence="5" type="ORF">MTCD1_01793</name>
</gene>
<sequence>MRKKRTPMSKINDVLRLKFEAKLSHRDIALCLKIGPATVSEILTRFKNAKLSWPLPDDLSEAVLEQRLFPGKGSSATKEVPDFALMHKELKRKGMTKILLWQEYQAKYLEKAYAYTQFCEYYLRWKKKLKRSMRQHHIAGDKLFIDYCGPTVPIVNPDTGECRNAQIFVATLGASNYTFIEASASQKQEDWLMAHVSAFEFFGGVPNLLVPDNLRSAVTKADRYEPTLNENYLKLARHYNTAIMPARPYKPKDKAKAENAVLIVERWILMRIRHQVFHTLASLNHELKYLLKDLNQRKFRQLPGNRESLFEQLDRPALKPLPQYPYEYVDHHHAKVGIDYHVLYKKHAYSVPHIYSGERVDTQATVRMIRIYFKGQCIAQHPRSHKEGGFTTIAEHMPLSHQKQQWSPQHLLSWGKSIGCGTRSVVEHQLNSKTHPEQAYRACLGLLSLARKYTEARLEQACQSALLLERPDRFTVKNLLENKRENVALEQNKEPNEPINHKNIRGSKYYN</sequence>
<comment type="similarity">
    <text evidence="1">Belongs to the transposase IS21/IS408/IS1162 family.</text>
</comment>
<dbReference type="SUPFAM" id="SSF53098">
    <property type="entry name" value="Ribonuclease H-like"/>
    <property type="match status" value="1"/>
</dbReference>
<dbReference type="Proteomes" id="UP000197068">
    <property type="component" value="Unassembled WGS sequence"/>
</dbReference>
<evidence type="ECO:0000259" key="3">
    <source>
        <dbReference type="PROSITE" id="PS50532"/>
    </source>
</evidence>
<dbReference type="Pfam" id="PF22483">
    <property type="entry name" value="Mu-transpos_C_2"/>
    <property type="match status" value="1"/>
</dbReference>
<feature type="compositionally biased region" description="Basic and acidic residues" evidence="2">
    <location>
        <begin position="488"/>
        <end position="500"/>
    </location>
</feature>
<feature type="domain" description="Integrase catalytic" evidence="4">
    <location>
        <begin position="131"/>
        <end position="317"/>
    </location>
</feature>
<protein>
    <submittedName>
        <fullName evidence="5">Integrase</fullName>
    </submittedName>
</protein>
<name>A0ABQ0MUY4_9GAMM</name>
<dbReference type="PROSITE" id="PS50994">
    <property type="entry name" value="INTEGRASE"/>
    <property type="match status" value="1"/>
</dbReference>
<accession>A0ABQ0MUY4</accession>
<dbReference type="InterPro" id="IPR017895">
    <property type="entry name" value="HTH_IS408/IS1162_type"/>
</dbReference>
<keyword evidence="6" id="KW-1185">Reference proteome</keyword>
<dbReference type="EMBL" id="BDQM01000012">
    <property type="protein sequence ID" value="GAW96183.1"/>
    <property type="molecule type" value="Genomic_DNA"/>
</dbReference>
<dbReference type="InterPro" id="IPR054353">
    <property type="entry name" value="IstA-like_C"/>
</dbReference>
<evidence type="ECO:0000313" key="5">
    <source>
        <dbReference type="EMBL" id="GAW96183.1"/>
    </source>
</evidence>
<dbReference type="NCBIfam" id="NF033546">
    <property type="entry name" value="transpos_IS21"/>
    <property type="match status" value="1"/>
</dbReference>
<comment type="caution">
    <text evidence="5">The sequence shown here is derived from an EMBL/GenBank/DDBJ whole genome shotgun (WGS) entry which is preliminary data.</text>
</comment>
<evidence type="ECO:0000259" key="4">
    <source>
        <dbReference type="PROSITE" id="PS50994"/>
    </source>
</evidence>
<dbReference type="InterPro" id="IPR012337">
    <property type="entry name" value="RNaseH-like_sf"/>
</dbReference>
<dbReference type="Gene3D" id="3.30.420.10">
    <property type="entry name" value="Ribonuclease H-like superfamily/Ribonuclease H"/>
    <property type="match status" value="1"/>
</dbReference>
<dbReference type="PANTHER" id="PTHR35004">
    <property type="entry name" value="TRANSPOSASE RV3428C-RELATED"/>
    <property type="match status" value="1"/>
</dbReference>
<feature type="region of interest" description="Disordered" evidence="2">
    <location>
        <begin position="488"/>
        <end position="511"/>
    </location>
</feature>
<reference evidence="5 6" key="1">
    <citation type="submission" date="2017-06" db="EMBL/GenBank/DDBJ databases">
        <title>Whole Genome Sequences of Colwellia marinimaniae MTCD1.</title>
        <authorList>
            <person name="Kusumoto H."/>
            <person name="Inoue M."/>
            <person name="Tanikawa K."/>
            <person name="Maeji H."/>
            <person name="Cameron J.H."/>
            <person name="Bartlett D.H."/>
        </authorList>
    </citation>
    <scope>NUCLEOTIDE SEQUENCE [LARGE SCALE GENOMIC DNA]</scope>
    <source>
        <strain evidence="5 6">MTCD1</strain>
    </source>
</reference>
<dbReference type="InterPro" id="IPR036397">
    <property type="entry name" value="RNaseH_sf"/>
</dbReference>
<dbReference type="PANTHER" id="PTHR35004:SF8">
    <property type="entry name" value="TRANSPOSASE RV3428C-RELATED"/>
    <property type="match status" value="1"/>
</dbReference>